<feature type="region of interest" description="Disordered" evidence="1">
    <location>
        <begin position="708"/>
        <end position="728"/>
    </location>
</feature>
<dbReference type="Pfam" id="PF00787">
    <property type="entry name" value="PX"/>
    <property type="match status" value="1"/>
</dbReference>
<dbReference type="Proteomes" id="UP000789390">
    <property type="component" value="Unassembled WGS sequence"/>
</dbReference>
<evidence type="ECO:0000313" key="5">
    <source>
        <dbReference type="Proteomes" id="UP000789390"/>
    </source>
</evidence>
<feature type="domain" description="PX" evidence="3">
    <location>
        <begin position="505"/>
        <end position="646"/>
    </location>
</feature>
<dbReference type="Gene3D" id="3.30.1520.10">
    <property type="entry name" value="Phox-like domain"/>
    <property type="match status" value="1"/>
</dbReference>
<dbReference type="PANTHER" id="PTHR22775">
    <property type="entry name" value="SORTING NEXIN"/>
    <property type="match status" value="1"/>
</dbReference>
<accession>A0A8J2WJ33</accession>
<dbReference type="GO" id="GO:0035091">
    <property type="term" value="F:phosphatidylinositol binding"/>
    <property type="evidence" value="ECO:0007669"/>
    <property type="project" value="InterPro"/>
</dbReference>
<keyword evidence="2" id="KW-0472">Membrane</keyword>
<dbReference type="AlphaFoldDB" id="A0A8J2WJ33"/>
<dbReference type="SUPFAM" id="SSF64268">
    <property type="entry name" value="PX domain"/>
    <property type="match status" value="1"/>
</dbReference>
<dbReference type="InterPro" id="IPR036871">
    <property type="entry name" value="PX_dom_sf"/>
</dbReference>
<evidence type="ECO:0000313" key="4">
    <source>
        <dbReference type="EMBL" id="CAH0106228.1"/>
    </source>
</evidence>
<feature type="transmembrane region" description="Helical" evidence="2">
    <location>
        <begin position="20"/>
        <end position="42"/>
    </location>
</feature>
<reference evidence="4" key="1">
    <citation type="submission" date="2021-11" db="EMBL/GenBank/DDBJ databases">
        <authorList>
            <person name="Schell T."/>
        </authorList>
    </citation>
    <scope>NUCLEOTIDE SEQUENCE</scope>
    <source>
        <strain evidence="4">M5</strain>
    </source>
</reference>
<evidence type="ECO:0000256" key="2">
    <source>
        <dbReference type="SAM" id="Phobius"/>
    </source>
</evidence>
<dbReference type="InterPro" id="IPR003114">
    <property type="entry name" value="Phox_assoc"/>
</dbReference>
<dbReference type="Pfam" id="PF02194">
    <property type="entry name" value="PXA"/>
    <property type="match status" value="1"/>
</dbReference>
<feature type="compositionally biased region" description="Polar residues" evidence="1">
    <location>
        <begin position="281"/>
        <end position="295"/>
    </location>
</feature>
<evidence type="ECO:0000256" key="1">
    <source>
        <dbReference type="SAM" id="MobiDB-lite"/>
    </source>
</evidence>
<comment type="caution">
    <text evidence="4">The sequence shown here is derived from an EMBL/GenBank/DDBJ whole genome shotgun (WGS) entry which is preliminary data.</text>
</comment>
<organism evidence="4 5">
    <name type="scientific">Daphnia galeata</name>
    <dbReference type="NCBI Taxonomy" id="27404"/>
    <lineage>
        <taxon>Eukaryota</taxon>
        <taxon>Metazoa</taxon>
        <taxon>Ecdysozoa</taxon>
        <taxon>Arthropoda</taxon>
        <taxon>Crustacea</taxon>
        <taxon>Branchiopoda</taxon>
        <taxon>Diplostraca</taxon>
        <taxon>Cladocera</taxon>
        <taxon>Anomopoda</taxon>
        <taxon>Daphniidae</taxon>
        <taxon>Daphnia</taxon>
    </lineage>
</organism>
<name>A0A8J2WJ33_9CRUS</name>
<gene>
    <name evidence="4" type="ORF">DGAL_LOCUS9379</name>
</gene>
<dbReference type="OrthoDB" id="5582218at2759"/>
<keyword evidence="5" id="KW-1185">Reference proteome</keyword>
<dbReference type="PROSITE" id="PS50195">
    <property type="entry name" value="PX"/>
    <property type="match status" value="1"/>
</dbReference>
<dbReference type="InterPro" id="IPR001683">
    <property type="entry name" value="PX_dom"/>
</dbReference>
<evidence type="ECO:0000259" key="3">
    <source>
        <dbReference type="PROSITE" id="PS50195"/>
    </source>
</evidence>
<keyword evidence="2" id="KW-1133">Transmembrane helix</keyword>
<feature type="compositionally biased region" description="Basic and acidic residues" evidence="1">
    <location>
        <begin position="316"/>
        <end position="329"/>
    </location>
</feature>
<sequence length="974" mass="109466">MKNFLSISEFNSFQFFKSFSNFPVFLQIGCIAFSWVFLFFTVDAWFSPFYFTGYQLISYIFSVFVLASILAHQSIHRVVQSPSLWDWPKSEKSTLRSCELSIKDVCDYELSSLAKNAAESVINYWCDNSNNNEEFVKEIHSQIEDIFFSLSEKLSKIKVEYFIKNLILIVHNHLRSYKKTVNFCNNQYESHSKFSFNHPVSRGEISLELYLDSLSHAAMKEFIPGSIQDCSAVFDFCCAAFCSHVLVNLVENLSSPNLVLQALHQVLESVQENSTREDSNDSACSLRTRENSCTQEIPDISESTEDPLLGSSPRMQGKEEEVGHTDNSEHLFSSSRKSASPVLAGSSFSCNSLTSPAHQISKSSSWVQSGLSNSLSTVTVPLLPSQFVRSSEDEDEDKKRMCKPSSLTLIGTTVNIIGSLDSEPTSAFLVDSDVSPVYEDVEDFATAIAKLRSLLEQRVSTNGIDVPCGKNNVLSPTSDVRGAETDNNFEELTEASELPNDNRIFFNVKIPKTELSTFPGEGQHSFYCIVYDGIYTAISASLANNMDENQKNTRLVLKSRNVRRRFRQFMELHGQLEASEDPSISQAIRSIRGPSKWLNLPFSRLDQNTVAHRQIFLERYMQQLCTSPIIGISGELRNFLDYELHLNEITVTPSNATLQRVPFFAKTVSDVLQSIKTALPLPIPLFDNDQSRRMQLLPLPLPASPLAAPFEPPVAEREEKSSQSTSSIDEVDGIPVTCRITYANEESKLEMLLTNWNHMDCRVESAYEAFESHLWRSELNIQLSHDSAVPDAKTSTYSETTTKILDEPIKAGWDRFDDQLPLSSSLINLLFECLNLRDTWLTKAPVPLALKIVIGKQVENFFQKSLLQFSNPNVLADNLRSLRQTFCANNLDVTLSEEKDVNQLAQEVVHLLNKQLHGVFVKIVGEDLCADVLKTTISCLTDPLLNRDLALSLLDFVFLQICSTPSSSSADRSI</sequence>
<dbReference type="GO" id="GO:0005769">
    <property type="term" value="C:early endosome"/>
    <property type="evidence" value="ECO:0007669"/>
    <property type="project" value="TreeGrafter"/>
</dbReference>
<dbReference type="PANTHER" id="PTHR22775:SF3">
    <property type="entry name" value="SORTING NEXIN-13"/>
    <property type="match status" value="1"/>
</dbReference>
<feature type="transmembrane region" description="Helical" evidence="2">
    <location>
        <begin position="49"/>
        <end position="71"/>
    </location>
</feature>
<protein>
    <recommendedName>
        <fullName evidence="3">PX domain-containing protein</fullName>
    </recommendedName>
</protein>
<feature type="region of interest" description="Disordered" evidence="1">
    <location>
        <begin position="270"/>
        <end position="336"/>
    </location>
</feature>
<dbReference type="EMBL" id="CAKKLH010000223">
    <property type="protein sequence ID" value="CAH0106228.1"/>
    <property type="molecule type" value="Genomic_DNA"/>
</dbReference>
<keyword evidence="2" id="KW-0812">Transmembrane</keyword>
<proteinExistence type="predicted"/>